<dbReference type="Proteomes" id="UP000011014">
    <property type="component" value="Unassembled WGS sequence"/>
</dbReference>
<dbReference type="GO" id="GO:0005509">
    <property type="term" value="F:calcium ion binding"/>
    <property type="evidence" value="ECO:0007669"/>
    <property type="project" value="InterPro"/>
</dbReference>
<keyword evidence="2" id="KW-0677">Repeat</keyword>
<name>E4YT99_OIKDI</name>
<accession>E4YT99</accession>
<evidence type="ECO:0000256" key="2">
    <source>
        <dbReference type="ARBA" id="ARBA00022737"/>
    </source>
</evidence>
<dbReference type="GO" id="GO:0005544">
    <property type="term" value="F:calcium-dependent phospholipid binding"/>
    <property type="evidence" value="ECO:0007669"/>
    <property type="project" value="InterPro"/>
</dbReference>
<reference evidence="4" key="1">
    <citation type="journal article" date="2010" name="Science">
        <title>Plasticity of animal genome architecture unmasked by rapid evolution of a pelagic tunicate.</title>
        <authorList>
            <person name="Denoeud F."/>
            <person name="Henriet S."/>
            <person name="Mungpakdee S."/>
            <person name="Aury J.M."/>
            <person name="Da Silva C."/>
            <person name="Brinkmann H."/>
            <person name="Mikhaleva J."/>
            <person name="Olsen L.C."/>
            <person name="Jubin C."/>
            <person name="Canestro C."/>
            <person name="Bouquet J.M."/>
            <person name="Danks G."/>
            <person name="Poulain J."/>
            <person name="Campsteijn C."/>
            <person name="Adamski M."/>
            <person name="Cross I."/>
            <person name="Yadetie F."/>
            <person name="Muffato M."/>
            <person name="Louis A."/>
            <person name="Butcher S."/>
            <person name="Tsagkogeorga G."/>
            <person name="Konrad A."/>
            <person name="Singh S."/>
            <person name="Jensen M.F."/>
            <person name="Cong E.H."/>
            <person name="Eikeseth-Otteraa H."/>
            <person name="Noel B."/>
            <person name="Anthouard V."/>
            <person name="Porcel B.M."/>
            <person name="Kachouri-Lafond R."/>
            <person name="Nishino A."/>
            <person name="Ugolini M."/>
            <person name="Chourrout P."/>
            <person name="Nishida H."/>
            <person name="Aasland R."/>
            <person name="Huzurbazar S."/>
            <person name="Westhof E."/>
            <person name="Delsuc F."/>
            <person name="Lehrach H."/>
            <person name="Reinhardt R."/>
            <person name="Weissenbach J."/>
            <person name="Roy S.W."/>
            <person name="Artiguenave F."/>
            <person name="Postlethwait J.H."/>
            <person name="Manak J.R."/>
            <person name="Thompson E.M."/>
            <person name="Jaillon O."/>
            <person name="Du Pasquier L."/>
            <person name="Boudinot P."/>
            <person name="Liberles D.A."/>
            <person name="Volff J.N."/>
            <person name="Philippe H."/>
            <person name="Lenhard B."/>
            <person name="Roest Crollius H."/>
            <person name="Wincker P."/>
            <person name="Chourrout D."/>
        </authorList>
    </citation>
    <scope>NUCLEOTIDE SEQUENCE [LARGE SCALE GENOMIC DNA]</scope>
</reference>
<evidence type="ECO:0000256" key="1">
    <source>
        <dbReference type="ARBA" id="ARBA00007831"/>
    </source>
</evidence>
<dbReference type="Gene3D" id="1.10.220.10">
    <property type="entry name" value="Annexin"/>
    <property type="match status" value="1"/>
</dbReference>
<dbReference type="SMART" id="SM00335">
    <property type="entry name" value="ANX"/>
    <property type="match status" value="1"/>
</dbReference>
<dbReference type="InterPro" id="IPR037104">
    <property type="entry name" value="Annexin_sf"/>
</dbReference>
<proteinExistence type="inferred from homology"/>
<keyword evidence="3" id="KW-0041">Annexin</keyword>
<comment type="similarity">
    <text evidence="1">Belongs to the annexin family.</text>
</comment>
<dbReference type="InterPro" id="IPR018502">
    <property type="entry name" value="Annexin_repeat"/>
</dbReference>
<gene>
    <name evidence="4" type="ORF">GSOID_T00019204001</name>
</gene>
<dbReference type="Pfam" id="PF00191">
    <property type="entry name" value="Annexin"/>
    <property type="match status" value="1"/>
</dbReference>
<sequence>MKCNIVPQIINSLIFSSTFTTELNFRGTIVPKKNPNYEEEAVKLKKAFGKTIGIHEEPIIEVFTTHSNEQIQEIVKIYKGCYGSDLMDKIEKVKRSDLRKALKALCRTRKHHAAHKLRFALFFYIKSLFAIIL</sequence>
<evidence type="ECO:0008006" key="5">
    <source>
        <dbReference type="Google" id="ProtNLM"/>
    </source>
</evidence>
<evidence type="ECO:0000256" key="3">
    <source>
        <dbReference type="ARBA" id="ARBA00023216"/>
    </source>
</evidence>
<protein>
    <recommendedName>
        <fullName evidence="5">Annexin</fullName>
    </recommendedName>
</protein>
<evidence type="ECO:0000313" key="4">
    <source>
        <dbReference type="EMBL" id="CBY38688.1"/>
    </source>
</evidence>
<dbReference type="EMBL" id="FN655297">
    <property type="protein sequence ID" value="CBY38688.1"/>
    <property type="molecule type" value="Genomic_DNA"/>
</dbReference>
<organism evidence="4">
    <name type="scientific">Oikopleura dioica</name>
    <name type="common">Tunicate</name>
    <dbReference type="NCBI Taxonomy" id="34765"/>
    <lineage>
        <taxon>Eukaryota</taxon>
        <taxon>Metazoa</taxon>
        <taxon>Chordata</taxon>
        <taxon>Tunicata</taxon>
        <taxon>Appendicularia</taxon>
        <taxon>Copelata</taxon>
        <taxon>Oikopleuridae</taxon>
        <taxon>Oikopleura</taxon>
    </lineage>
</organism>
<dbReference type="SUPFAM" id="SSF47874">
    <property type="entry name" value="Annexin"/>
    <property type="match status" value="1"/>
</dbReference>
<dbReference type="PROSITE" id="PS51897">
    <property type="entry name" value="ANNEXIN_2"/>
    <property type="match status" value="1"/>
</dbReference>
<dbReference type="AlphaFoldDB" id="E4YT99"/>